<dbReference type="Proteomes" id="UP000765509">
    <property type="component" value="Unassembled WGS sequence"/>
</dbReference>
<evidence type="ECO:0000313" key="3">
    <source>
        <dbReference type="Proteomes" id="UP000765509"/>
    </source>
</evidence>
<keyword evidence="3" id="KW-1185">Reference proteome</keyword>
<reference evidence="2" key="1">
    <citation type="submission" date="2021-03" db="EMBL/GenBank/DDBJ databases">
        <title>Draft genome sequence of rust myrtle Austropuccinia psidii MF-1, a brazilian biotype.</title>
        <authorList>
            <person name="Quecine M.C."/>
            <person name="Pachon D.M.R."/>
            <person name="Bonatelli M.L."/>
            <person name="Correr F.H."/>
            <person name="Franceschini L.M."/>
            <person name="Leite T.F."/>
            <person name="Margarido G.R.A."/>
            <person name="Almeida C.A."/>
            <person name="Ferrarezi J.A."/>
            <person name="Labate C.A."/>
        </authorList>
    </citation>
    <scope>NUCLEOTIDE SEQUENCE</scope>
    <source>
        <strain evidence="2">MF-1</strain>
    </source>
</reference>
<name>A0A9Q3ITY6_9BASI</name>
<comment type="caution">
    <text evidence="2">The sequence shown here is derived from an EMBL/GenBank/DDBJ whole genome shotgun (WGS) entry which is preliminary data.</text>
</comment>
<dbReference type="EMBL" id="AVOT02055464">
    <property type="protein sequence ID" value="MBW0549987.1"/>
    <property type="molecule type" value="Genomic_DNA"/>
</dbReference>
<keyword evidence="1" id="KW-0732">Signal</keyword>
<evidence type="ECO:0000313" key="2">
    <source>
        <dbReference type="EMBL" id="MBW0549987.1"/>
    </source>
</evidence>
<gene>
    <name evidence="2" type="ORF">O181_089702</name>
</gene>
<dbReference type="CDD" id="cd09272">
    <property type="entry name" value="RNase_HI_RT_Ty1"/>
    <property type="match status" value="1"/>
</dbReference>
<evidence type="ECO:0000256" key="1">
    <source>
        <dbReference type="SAM" id="SignalP"/>
    </source>
</evidence>
<proteinExistence type="predicted"/>
<sequence>MNICAKQLRWMLFLLMEMGIKDSKPMLYNNNSGATIIARQAALNVNTKNIEVQYQYLRDIVLKKQLTIEQVGTEDMLANVLTKPLGVQKLLKLYPLLHLKEFRGVLNKESSFEADERTT</sequence>
<dbReference type="OrthoDB" id="3344688at2759"/>
<organism evidence="2 3">
    <name type="scientific">Austropuccinia psidii MF-1</name>
    <dbReference type="NCBI Taxonomy" id="1389203"/>
    <lineage>
        <taxon>Eukaryota</taxon>
        <taxon>Fungi</taxon>
        <taxon>Dikarya</taxon>
        <taxon>Basidiomycota</taxon>
        <taxon>Pucciniomycotina</taxon>
        <taxon>Pucciniomycetes</taxon>
        <taxon>Pucciniales</taxon>
        <taxon>Sphaerophragmiaceae</taxon>
        <taxon>Austropuccinia</taxon>
    </lineage>
</organism>
<protein>
    <submittedName>
        <fullName evidence="2">Uncharacterized protein</fullName>
    </submittedName>
</protein>
<feature type="chain" id="PRO_5040198339" evidence="1">
    <location>
        <begin position="24"/>
        <end position="119"/>
    </location>
</feature>
<feature type="signal peptide" evidence="1">
    <location>
        <begin position="1"/>
        <end position="23"/>
    </location>
</feature>
<dbReference type="AlphaFoldDB" id="A0A9Q3ITY6"/>
<accession>A0A9Q3ITY6</accession>